<sequence>MGEKTITEWRIIGVSGETVDGRQISAAELKQMAEQYDPEIYGARINLEHFNFLFPGWGGGYGDVLELKAEPWSKDKTKTALLAKMSVLPNLQELWDEGEKIYTSMEITAPFADTGKAYLTGLAITNTPASLGTTANFSRAVLAAGVKNSKLSDYRISEKQGETMSQNQTPASAEDQPLTKSEAEGIFSRLLAKFSKSEPEAKPEPQTEDIQAGGADAGMVEELKKEYAAAAELIEKLIEEKESQKSDFAALRKEFDELKARLENEAYTGEREPHVGADDKDKAIVGW</sequence>
<reference evidence="3 4" key="1">
    <citation type="submission" date="2011-06" db="EMBL/GenBank/DDBJ databases">
        <authorList>
            <person name="Muzny D."/>
            <person name="Qin X."/>
            <person name="Deng J."/>
            <person name="Jiang H."/>
            <person name="Liu Y."/>
            <person name="Qu J."/>
            <person name="Song X.-Z."/>
            <person name="Zhang L."/>
            <person name="Thornton R."/>
            <person name="Coyle M."/>
            <person name="Francisco L."/>
            <person name="Jackson L."/>
            <person name="Javaid M."/>
            <person name="Korchina V."/>
            <person name="Kovar C."/>
            <person name="Mata R."/>
            <person name="Mathew T."/>
            <person name="Ngo R."/>
            <person name="Nguyen L."/>
            <person name="Nguyen N."/>
            <person name="Okwuonu G."/>
            <person name="Ongeri F."/>
            <person name="Pham C."/>
            <person name="Simmons D."/>
            <person name="Wilczek-Boney K."/>
            <person name="Hale W."/>
            <person name="Jakkamsetti A."/>
            <person name="Pham P."/>
            <person name="Ruth R."/>
            <person name="San Lucas F."/>
            <person name="Warren J."/>
            <person name="Zhang J."/>
            <person name="Zhao Z."/>
            <person name="Zhou C."/>
            <person name="Zhu D."/>
            <person name="Lee S."/>
            <person name="Bess C."/>
            <person name="Blankenburg K."/>
            <person name="Forbes L."/>
            <person name="Fu Q."/>
            <person name="Gubbala S."/>
            <person name="Hirani K."/>
            <person name="Jayaseelan J.C."/>
            <person name="Lara F."/>
            <person name="Munidasa M."/>
            <person name="Palculict T."/>
            <person name="Patil S."/>
            <person name="Pu L.-L."/>
            <person name="Saada N."/>
            <person name="Tang L."/>
            <person name="Weissenberger G."/>
            <person name="Zhu Y."/>
            <person name="Hemphill L."/>
            <person name="Shang Y."/>
            <person name="Youmans B."/>
            <person name="Ayvaz T."/>
            <person name="Ross M."/>
            <person name="Santibanez J."/>
            <person name="Aqrawi P."/>
            <person name="Gross S."/>
            <person name="Joshi V."/>
            <person name="Fowler G."/>
            <person name="Nazareth L."/>
            <person name="Reid J."/>
            <person name="Worley K."/>
            <person name="Petrosino J."/>
            <person name="Highlander S."/>
            <person name="Gibbs R."/>
        </authorList>
    </citation>
    <scope>NUCLEOTIDE SEQUENCE [LARGE SCALE GENOMIC DNA]</scope>
    <source>
        <strain evidence="3 4">9715</strain>
    </source>
</reference>
<evidence type="ECO:0000256" key="2">
    <source>
        <dbReference type="SAM" id="MobiDB-lite"/>
    </source>
</evidence>
<dbReference type="Pfam" id="PF05929">
    <property type="entry name" value="Phage_GPO"/>
    <property type="match status" value="1"/>
</dbReference>
<dbReference type="AlphaFoldDB" id="G4CSJ5"/>
<evidence type="ECO:0000256" key="1">
    <source>
        <dbReference type="SAM" id="Coils"/>
    </source>
</evidence>
<dbReference type="EMBL" id="AGAZ01000069">
    <property type="protein sequence ID" value="EGZ44641.1"/>
    <property type="molecule type" value="Genomic_DNA"/>
</dbReference>
<dbReference type="HOGENOM" id="CLU_066846_1_0_4"/>
<dbReference type="STRING" id="1030841.HMPREF9370_2055"/>
<feature type="coiled-coil region" evidence="1">
    <location>
        <begin position="220"/>
        <end position="261"/>
    </location>
</feature>
<dbReference type="Proteomes" id="UP000005336">
    <property type="component" value="Unassembled WGS sequence"/>
</dbReference>
<feature type="region of interest" description="Disordered" evidence="2">
    <location>
        <begin position="159"/>
        <end position="179"/>
    </location>
</feature>
<dbReference type="RefSeq" id="WP_009117195.1">
    <property type="nucleotide sequence ID" value="NZ_JH165159.1"/>
</dbReference>
<organism evidence="3 4">
    <name type="scientific">Neisseria wadsworthii 9715</name>
    <dbReference type="NCBI Taxonomy" id="1030841"/>
    <lineage>
        <taxon>Bacteria</taxon>
        <taxon>Pseudomonadati</taxon>
        <taxon>Pseudomonadota</taxon>
        <taxon>Betaproteobacteria</taxon>
        <taxon>Neisseriales</taxon>
        <taxon>Neisseriaceae</taxon>
        <taxon>Neisseria</taxon>
    </lineage>
</organism>
<evidence type="ECO:0000313" key="4">
    <source>
        <dbReference type="Proteomes" id="UP000005336"/>
    </source>
</evidence>
<dbReference type="MEROPS" id="S73.001"/>
<protein>
    <submittedName>
        <fullName evidence="3">Phage capsid scaffolding protein</fullName>
    </submittedName>
</protein>
<keyword evidence="1" id="KW-0175">Coiled coil</keyword>
<comment type="caution">
    <text evidence="3">The sequence shown here is derived from an EMBL/GenBank/DDBJ whole genome shotgun (WGS) entry which is preliminary data.</text>
</comment>
<evidence type="ECO:0000313" key="3">
    <source>
        <dbReference type="EMBL" id="EGZ44641.1"/>
    </source>
</evidence>
<dbReference type="PATRIC" id="fig|1030841.3.peg.2048"/>
<dbReference type="InterPro" id="IPR009228">
    <property type="entry name" value="Capsid_scaffold_GpO"/>
</dbReference>
<keyword evidence="4" id="KW-1185">Reference proteome</keyword>
<feature type="compositionally biased region" description="Polar residues" evidence="2">
    <location>
        <begin position="162"/>
        <end position="171"/>
    </location>
</feature>
<accession>G4CSJ5</accession>
<name>G4CSJ5_9NEIS</name>
<dbReference type="OrthoDB" id="5625143at2"/>
<proteinExistence type="predicted"/>
<gene>
    <name evidence="3" type="ORF">HMPREF9370_2055</name>
</gene>